<evidence type="ECO:0000256" key="1">
    <source>
        <dbReference type="ARBA" id="ARBA00001957"/>
    </source>
</evidence>
<dbReference type="InterPro" id="IPR010071">
    <property type="entry name" value="AA_adenyl_dom"/>
</dbReference>
<keyword evidence="3" id="KW-0597">Phosphoprotein</keyword>
<dbReference type="Gene3D" id="3.30.559.10">
    <property type="entry name" value="Chloramphenicol acetyltransferase-like domain"/>
    <property type="match status" value="1"/>
</dbReference>
<evidence type="ECO:0000259" key="5">
    <source>
        <dbReference type="PROSITE" id="PS50075"/>
    </source>
</evidence>
<dbReference type="Pfam" id="PF00668">
    <property type="entry name" value="Condensation"/>
    <property type="match status" value="1"/>
</dbReference>
<reference evidence="6" key="2">
    <citation type="submission" date="2011-11" db="EMBL/GenBank/DDBJ databases">
        <title>The simocyclinone biosynthetic gene cluster isolated from Streptomyces antibioticus Tue6040.</title>
        <authorList>
            <person name="Trefzer A."/>
            <person name="Bechthold A."/>
        </authorList>
    </citation>
    <scope>NUCLEOTIDE SEQUENCE</scope>
    <source>
        <strain evidence="6">Tue6040</strain>
    </source>
</reference>
<dbReference type="InterPro" id="IPR006162">
    <property type="entry name" value="Ppantetheine_attach_site"/>
</dbReference>
<dbReference type="GO" id="GO:0003824">
    <property type="term" value="F:catalytic activity"/>
    <property type="evidence" value="ECO:0007669"/>
    <property type="project" value="InterPro"/>
</dbReference>
<dbReference type="Gene3D" id="3.30.300.30">
    <property type="match status" value="1"/>
</dbReference>
<keyword evidence="2" id="KW-0596">Phosphopantetheine</keyword>
<dbReference type="InterPro" id="IPR036736">
    <property type="entry name" value="ACP-like_sf"/>
</dbReference>
<dbReference type="InterPro" id="IPR001242">
    <property type="entry name" value="Condensation_dom"/>
</dbReference>
<dbReference type="FunFam" id="2.30.38.10:FF:000001">
    <property type="entry name" value="Non-ribosomal peptide synthetase PvdI"/>
    <property type="match status" value="1"/>
</dbReference>
<feature type="region of interest" description="Disordered" evidence="4">
    <location>
        <begin position="905"/>
        <end position="926"/>
    </location>
</feature>
<dbReference type="PANTHER" id="PTHR45527">
    <property type="entry name" value="NONRIBOSOMAL PEPTIDE SYNTHETASE"/>
    <property type="match status" value="1"/>
</dbReference>
<dbReference type="FunFam" id="3.40.50.980:FF:000001">
    <property type="entry name" value="Non-ribosomal peptide synthetase"/>
    <property type="match status" value="1"/>
</dbReference>
<dbReference type="AlphaFoldDB" id="Q9AMH5"/>
<dbReference type="FunFam" id="3.30.300.30:FF:000010">
    <property type="entry name" value="Enterobactin synthetase component F"/>
    <property type="match status" value="1"/>
</dbReference>
<dbReference type="PROSITE" id="PS50075">
    <property type="entry name" value="CARRIER"/>
    <property type="match status" value="1"/>
</dbReference>
<dbReference type="Pfam" id="PF13193">
    <property type="entry name" value="AMP-binding_C"/>
    <property type="match status" value="1"/>
</dbReference>
<dbReference type="FunFam" id="3.40.50.12780:FF:000012">
    <property type="entry name" value="Non-ribosomal peptide synthetase"/>
    <property type="match status" value="1"/>
</dbReference>
<dbReference type="InterPro" id="IPR000873">
    <property type="entry name" value="AMP-dep_synth/lig_dom"/>
</dbReference>
<dbReference type="GO" id="GO:0008610">
    <property type="term" value="P:lipid biosynthetic process"/>
    <property type="evidence" value="ECO:0007669"/>
    <property type="project" value="UniProtKB-ARBA"/>
</dbReference>
<evidence type="ECO:0000313" key="6">
    <source>
        <dbReference type="EMBL" id="AAK06804.1"/>
    </source>
</evidence>
<dbReference type="GO" id="GO:0044550">
    <property type="term" value="P:secondary metabolite biosynthetic process"/>
    <property type="evidence" value="ECO:0007669"/>
    <property type="project" value="UniProtKB-ARBA"/>
</dbReference>
<gene>
    <name evidence="6" type="primary">simD6</name>
</gene>
<name>Q9AMH5_STRAT</name>
<dbReference type="Pfam" id="PF00550">
    <property type="entry name" value="PP-binding"/>
    <property type="match status" value="1"/>
</dbReference>
<reference evidence="6" key="1">
    <citation type="journal article" date="2002" name="Antimicrob. Agents Chemother.">
        <title>Biosynthetic gene cluster of simocyclinone, a natural multihybrid antibiotic.</title>
        <authorList>
            <person name="Trefzer A."/>
            <person name="Pelzer S."/>
            <person name="Schimana J."/>
            <person name="Stockert S."/>
            <person name="Bihlmaier C."/>
            <person name="Fiedler H.P."/>
            <person name="Welzel K."/>
            <person name="Vente A."/>
            <person name="Bechthold A."/>
        </authorList>
    </citation>
    <scope>NUCLEOTIDE SEQUENCE</scope>
    <source>
        <strain evidence="6">Tue6040</strain>
    </source>
</reference>
<dbReference type="GO" id="GO:0031177">
    <property type="term" value="F:phosphopantetheine binding"/>
    <property type="evidence" value="ECO:0007669"/>
    <property type="project" value="TreeGrafter"/>
</dbReference>
<evidence type="ECO:0000256" key="2">
    <source>
        <dbReference type="ARBA" id="ARBA00022450"/>
    </source>
</evidence>
<dbReference type="EMBL" id="AF324838">
    <property type="protein sequence ID" value="AAK06804.1"/>
    <property type="molecule type" value="Genomic_DNA"/>
</dbReference>
<comment type="cofactor">
    <cofactor evidence="1">
        <name>pantetheine 4'-phosphate</name>
        <dbReference type="ChEBI" id="CHEBI:47942"/>
    </cofactor>
</comment>
<dbReference type="GO" id="GO:0043041">
    <property type="term" value="P:amino acid activation for nonribosomal peptide biosynthetic process"/>
    <property type="evidence" value="ECO:0007669"/>
    <property type="project" value="TreeGrafter"/>
</dbReference>
<dbReference type="InterPro" id="IPR029058">
    <property type="entry name" value="AB_hydrolase_fold"/>
</dbReference>
<dbReference type="InterPro" id="IPR023213">
    <property type="entry name" value="CAT-like_dom_sf"/>
</dbReference>
<dbReference type="Gene3D" id="3.40.50.980">
    <property type="match status" value="2"/>
</dbReference>
<dbReference type="SUPFAM" id="SSF52777">
    <property type="entry name" value="CoA-dependent acyltransferases"/>
    <property type="match status" value="2"/>
</dbReference>
<dbReference type="Gene3D" id="3.40.50.1820">
    <property type="entry name" value="alpha/beta hydrolase"/>
    <property type="match status" value="1"/>
</dbReference>
<dbReference type="CDD" id="cd17652">
    <property type="entry name" value="A_NRPS_CmdD_like"/>
    <property type="match status" value="1"/>
</dbReference>
<dbReference type="InterPro" id="IPR045851">
    <property type="entry name" value="AMP-bd_C_sf"/>
</dbReference>
<dbReference type="InterPro" id="IPR025110">
    <property type="entry name" value="AMP-bd_C"/>
</dbReference>
<dbReference type="PROSITE" id="PS00012">
    <property type="entry name" value="PHOSPHOPANTETHEINE"/>
    <property type="match status" value="1"/>
</dbReference>
<dbReference type="SUPFAM" id="SSF47336">
    <property type="entry name" value="ACP-like"/>
    <property type="match status" value="1"/>
</dbReference>
<dbReference type="Pfam" id="PF00501">
    <property type="entry name" value="AMP-binding"/>
    <property type="match status" value="1"/>
</dbReference>
<sequence length="1010" mass="106573">MANESPVMTLENNMAMPSGSVVSVVEVEGLVDSVVFAAAVDVLLKRHPAPTAGLSWREVDRSGPDQDSRRTGLDRLATEDGEAVVVGAPPRLTLVRLRADAFQLRLASDRAVLDAPSHRVLLGELLEECAAPAGAVGPAPVEDRVAWTAEGERGEAERAWRIRLAEVDEPTLVAPAGSAGYSQRPERVESELPTDLAERLLVRTDDRRLSLDTIVHAAWGLVLSWLTNRRNVVFGGLRSDRSRFPVAETAVGGFSEIVPVPCAVNPAEPIADLLSRTELDGTLIAEYSALGAAEIHALVGLPRLFDTVAVVEDAGLDPVPAPEGLPGLRVVAQEQWEDFGSALALVVRRSEGGLRLNLDFRPELFTQADAERILAAFSRTFRTIADEPNQPVGRVQLLDDHEQRRILAHSDATADGVPAVTLVELLEQTVARTPGNTVVSFSGQHISYDELNRRVNRLARLLADRGAGPEQLVALVVPRSIEMVTAVLAVAKTGAGFLPIDPGYPADRIAYMLGDAGPAVVCTTRTAAAVLPQDVSGIVLDDPAVAAEAAGLSDEDPVASEHWAPVPPAALAYVIYTSGSTGRPKGVAVTHAGLANLVAAKVERMDVDEQSRILQFASPSFDAFMTELLATIGAGATLVVPPPGILAGDHLAEVLVAERITHVVLPPVAAASVSPESLPDLRSLVLAGEASSGDLIARWAPGRRVINAYGPTEATVCATMSEPLSADATPPIGGPIPGAACYVLDEALRPVPAGVPGELYLGGAGLARGYLGRPGMTAERFVANPFAGDGSRMYRTGDLVSWRSDGGLDFLGRSDEQVKLRGFRIELGEVERVLTNHPGVDRAVAVVREDGAGGRRIVVHLIPSAGAAPTMAELREHAGRFLPDFMVPGAFVLLDAFPLTPNGKLDRRALPEPDAAPAPSGRAPSTPEEIALSRIFSEVLGVAEVDADRNFFELGGNSMVAITVIQKARKAGLAISPKDLVMNPTVEALAAIAGRTDQAPRRAEATTAVK</sequence>
<dbReference type="Gene3D" id="2.30.38.10">
    <property type="entry name" value="Luciferase, Domain 3"/>
    <property type="match status" value="1"/>
</dbReference>
<dbReference type="SUPFAM" id="SSF56801">
    <property type="entry name" value="Acetyl-CoA synthetase-like"/>
    <property type="match status" value="1"/>
</dbReference>
<dbReference type="Gene3D" id="3.30.559.30">
    <property type="entry name" value="Nonribosomal peptide synthetase, condensation domain"/>
    <property type="match status" value="1"/>
</dbReference>
<dbReference type="InterPro" id="IPR020845">
    <property type="entry name" value="AMP-binding_CS"/>
</dbReference>
<dbReference type="GO" id="GO:0005737">
    <property type="term" value="C:cytoplasm"/>
    <property type="evidence" value="ECO:0007669"/>
    <property type="project" value="TreeGrafter"/>
</dbReference>
<dbReference type="NCBIfam" id="TIGR01733">
    <property type="entry name" value="AA-adenyl-dom"/>
    <property type="match status" value="1"/>
</dbReference>
<dbReference type="PANTHER" id="PTHR45527:SF1">
    <property type="entry name" value="FATTY ACID SYNTHASE"/>
    <property type="match status" value="1"/>
</dbReference>
<proteinExistence type="predicted"/>
<evidence type="ECO:0000256" key="4">
    <source>
        <dbReference type="SAM" id="MobiDB-lite"/>
    </source>
</evidence>
<accession>Q9AMH5</accession>
<organism evidence="6">
    <name type="scientific">Streptomyces antibioticus</name>
    <dbReference type="NCBI Taxonomy" id="1890"/>
    <lineage>
        <taxon>Bacteria</taxon>
        <taxon>Bacillati</taxon>
        <taxon>Actinomycetota</taxon>
        <taxon>Actinomycetes</taxon>
        <taxon>Kitasatosporales</taxon>
        <taxon>Streptomycetaceae</taxon>
        <taxon>Streptomyces</taxon>
    </lineage>
</organism>
<evidence type="ECO:0000256" key="3">
    <source>
        <dbReference type="ARBA" id="ARBA00022553"/>
    </source>
</evidence>
<protein>
    <submittedName>
        <fullName evidence="6">Putative peptide synthase SimD6</fullName>
    </submittedName>
</protein>
<dbReference type="InterPro" id="IPR009081">
    <property type="entry name" value="PP-bd_ACP"/>
</dbReference>
<dbReference type="PROSITE" id="PS00455">
    <property type="entry name" value="AMP_BINDING"/>
    <property type="match status" value="1"/>
</dbReference>
<feature type="domain" description="Carrier" evidence="5">
    <location>
        <begin position="923"/>
        <end position="997"/>
    </location>
</feature>